<dbReference type="EMBL" id="FPHQ01000072">
    <property type="protein sequence ID" value="SFV76199.1"/>
    <property type="molecule type" value="Genomic_DNA"/>
</dbReference>
<dbReference type="AlphaFoldDB" id="A0A1W1D6E7"/>
<protein>
    <submittedName>
        <fullName evidence="2">General secretion pathway protein D</fullName>
    </submittedName>
</protein>
<sequence>MDDTVQGTITLKLNNTPLDEALEMLLVAGGFEYAEKNNYIMIGFPQTNSPLFKRLSKTVVIHPVYLKPNEIASLLTSDYKDYVKTDDINNTIVITATVNLLKRIQEDIAAIDHRPAQIKLEVLIADISTSAKRKIGQDFWNDANKGQLNVNGVPIGFQSSTDSGFSFNVIGQGGLSAEDSVGNKLALDNLITGTGLTLASLADASGAIPVLTYFTSAFNAMSDSGEARVWATPSVVASDGKVAIIDITSQQVIPIVSGPSDFLQVSTKDYTSGVKMEIVPRISTGGEISLDIREIEVGTVSFTGEKQSTGDFLPVLTKRKISTTVALKNQETLVIGGLLDIQHDESGKNFPGLQNTGLIGDTLLGSNKQERETRDLVIFITPTLLEEHTGKKKMERFLL</sequence>
<evidence type="ECO:0000259" key="1">
    <source>
        <dbReference type="Pfam" id="PF00263"/>
    </source>
</evidence>
<reference evidence="2" key="1">
    <citation type="submission" date="2016-10" db="EMBL/GenBank/DDBJ databases">
        <authorList>
            <person name="de Groot N.N."/>
        </authorList>
    </citation>
    <scope>NUCLEOTIDE SEQUENCE</scope>
</reference>
<evidence type="ECO:0000313" key="2">
    <source>
        <dbReference type="EMBL" id="SFV76199.1"/>
    </source>
</evidence>
<dbReference type="Gene3D" id="3.30.1370.130">
    <property type="match status" value="1"/>
</dbReference>
<dbReference type="GO" id="GO:0015627">
    <property type="term" value="C:type II protein secretion system complex"/>
    <property type="evidence" value="ECO:0007669"/>
    <property type="project" value="TreeGrafter"/>
</dbReference>
<dbReference type="PRINTS" id="PR01032">
    <property type="entry name" value="PHAGEIV"/>
</dbReference>
<dbReference type="InterPro" id="IPR050810">
    <property type="entry name" value="Bact_Secretion_Sys_Channel"/>
</dbReference>
<organism evidence="2">
    <name type="scientific">hydrothermal vent metagenome</name>
    <dbReference type="NCBI Taxonomy" id="652676"/>
    <lineage>
        <taxon>unclassified sequences</taxon>
        <taxon>metagenomes</taxon>
        <taxon>ecological metagenomes</taxon>
    </lineage>
</organism>
<dbReference type="PRINTS" id="PR00811">
    <property type="entry name" value="BCTERIALGSPD"/>
</dbReference>
<name>A0A1W1D6E7_9ZZZZ</name>
<dbReference type="GO" id="GO:0009306">
    <property type="term" value="P:protein secretion"/>
    <property type="evidence" value="ECO:0007669"/>
    <property type="project" value="InterPro"/>
</dbReference>
<proteinExistence type="predicted"/>
<gene>
    <name evidence="2" type="ORF">MNB_SUP05-10-372</name>
</gene>
<dbReference type="PANTHER" id="PTHR30332">
    <property type="entry name" value="PROBABLE GENERAL SECRETION PATHWAY PROTEIN D"/>
    <property type="match status" value="1"/>
</dbReference>
<dbReference type="InterPro" id="IPR004846">
    <property type="entry name" value="T2SS/T3SS_dom"/>
</dbReference>
<dbReference type="Pfam" id="PF00263">
    <property type="entry name" value="Secretin"/>
    <property type="match status" value="1"/>
</dbReference>
<feature type="domain" description="Type II/III secretion system secretin-like" evidence="1">
    <location>
        <begin position="220"/>
        <end position="385"/>
    </location>
</feature>
<accession>A0A1W1D6E7</accession>
<dbReference type="PANTHER" id="PTHR30332:SF17">
    <property type="entry name" value="TYPE IV PILIATION SYSTEM PROTEIN DR_0774-RELATED"/>
    <property type="match status" value="1"/>
</dbReference>
<dbReference type="InterPro" id="IPR001775">
    <property type="entry name" value="GspD/PilQ"/>
</dbReference>